<dbReference type="InterPro" id="IPR036465">
    <property type="entry name" value="vWFA_dom_sf"/>
</dbReference>
<feature type="domain" description="VWFA" evidence="2">
    <location>
        <begin position="37"/>
        <end position="216"/>
    </location>
</feature>
<gene>
    <name evidence="3" type="ORF">F6R98_08200</name>
</gene>
<evidence type="ECO:0000313" key="3">
    <source>
        <dbReference type="EMBL" id="QFY42603.1"/>
    </source>
</evidence>
<keyword evidence="1" id="KW-0812">Transmembrane</keyword>
<evidence type="ECO:0000313" key="4">
    <source>
        <dbReference type="Proteomes" id="UP000325755"/>
    </source>
</evidence>
<dbReference type="EMBL" id="CP044205">
    <property type="protein sequence ID" value="QFY42603.1"/>
    <property type="molecule type" value="Genomic_DNA"/>
</dbReference>
<dbReference type="OrthoDB" id="7055767at2"/>
<feature type="transmembrane region" description="Helical" evidence="1">
    <location>
        <begin position="294"/>
        <end position="311"/>
    </location>
</feature>
<dbReference type="Gene3D" id="3.40.50.410">
    <property type="entry name" value="von Willebrand factor, type A domain"/>
    <property type="match status" value="1"/>
</dbReference>
<dbReference type="InParanoid" id="A0A5Q0BFG5"/>
<dbReference type="Pfam" id="PF13519">
    <property type="entry name" value="VWA_2"/>
    <property type="match status" value="1"/>
</dbReference>
<dbReference type="SUPFAM" id="SSF53300">
    <property type="entry name" value="vWA-like"/>
    <property type="match status" value="1"/>
</dbReference>
<keyword evidence="1" id="KW-0472">Membrane</keyword>
<dbReference type="SMART" id="SM00327">
    <property type="entry name" value="VWA"/>
    <property type="match status" value="1"/>
</dbReference>
<protein>
    <submittedName>
        <fullName evidence="3">VWA domain-containing protein</fullName>
    </submittedName>
</protein>
<keyword evidence="1" id="KW-1133">Transmembrane helix</keyword>
<organism evidence="3 4">
    <name type="scientific">Candidatus Methylospira mobilis</name>
    <dbReference type="NCBI Taxonomy" id="1808979"/>
    <lineage>
        <taxon>Bacteria</taxon>
        <taxon>Pseudomonadati</taxon>
        <taxon>Pseudomonadota</taxon>
        <taxon>Gammaproteobacteria</taxon>
        <taxon>Methylococcales</taxon>
        <taxon>Methylococcaceae</taxon>
        <taxon>Candidatus Methylospira</taxon>
    </lineage>
</organism>
<dbReference type="Proteomes" id="UP000325755">
    <property type="component" value="Chromosome"/>
</dbReference>
<dbReference type="KEGG" id="mmob:F6R98_08200"/>
<evidence type="ECO:0000259" key="2">
    <source>
        <dbReference type="SMART" id="SM00327"/>
    </source>
</evidence>
<keyword evidence="4" id="KW-1185">Reference proteome</keyword>
<reference evidence="3 4" key="1">
    <citation type="submission" date="2019-09" db="EMBL/GenBank/DDBJ databases">
        <title>Ecophysiology of the spiral-shaped methanotroph Methylospira mobilis as revealed by the complete genome sequence.</title>
        <authorList>
            <person name="Oshkin I.Y."/>
            <person name="Dedysh S.N."/>
            <person name="Miroshnikov K."/>
            <person name="Danilova O.V."/>
            <person name="Hakobyan A."/>
            <person name="Liesack W."/>
        </authorList>
    </citation>
    <scope>NUCLEOTIDE SEQUENCE [LARGE SCALE GENOMIC DNA]</scope>
    <source>
        <strain evidence="3 4">Shm1</strain>
    </source>
</reference>
<dbReference type="InterPro" id="IPR002035">
    <property type="entry name" value="VWF_A"/>
</dbReference>
<dbReference type="AlphaFoldDB" id="A0A5Q0BFG5"/>
<evidence type="ECO:0000256" key="1">
    <source>
        <dbReference type="SAM" id="Phobius"/>
    </source>
</evidence>
<dbReference type="RefSeq" id="WP_153248598.1">
    <property type="nucleotide sequence ID" value="NZ_CP044205.1"/>
</dbReference>
<name>A0A5Q0BFG5_9GAMM</name>
<sequence length="340" mass="38141">MNWRIRVKSPGVICAGTALLLAVLAVLPLHYPLQHKTFNYIAIIDITRSMNVEDYRIDNRRISRLEYVKSGLRLALKTLPCGSRFGLGVFTERRAFELFEPIEVCTGFGEIDASIAQLDWRMAWEADSRIADGLYNTLEQVQGRKANLLFITDGHEAPPVNPRYRKLLGPFQGKVKGIIVGAGALVPSPIPKFDANGEPAGFYSADDVPHRTTFGLPETAPDQIEGYHARNAPFGNVPDRGAEHLSSLKEDYLRQLGKESGLRYLRLEAPDQFVKALMQTDMALLAHSDVDIRWIPASLALLALLPLYLLAPLSAGRHRHRQYIERLGYFLQIKNRSKKV</sequence>
<proteinExistence type="predicted"/>
<accession>A0A5Q0BFG5</accession>